<dbReference type="PANTHER" id="PTHR40841:SF2">
    <property type="entry name" value="SIDEROPHORE-DEGRADING ESTERASE (EUROFUNG)"/>
    <property type="match status" value="1"/>
</dbReference>
<dbReference type="Pfam" id="PF00756">
    <property type="entry name" value="Esterase"/>
    <property type="match status" value="1"/>
</dbReference>
<comment type="similarity">
    <text evidence="1">Belongs to the esterase D family.</text>
</comment>
<evidence type="ECO:0000313" key="3">
    <source>
        <dbReference type="EMBL" id="RKS87116.1"/>
    </source>
</evidence>
<dbReference type="SUPFAM" id="SSF53474">
    <property type="entry name" value="alpha/beta-Hydrolases"/>
    <property type="match status" value="1"/>
</dbReference>
<evidence type="ECO:0008006" key="5">
    <source>
        <dbReference type="Google" id="ProtNLM"/>
    </source>
</evidence>
<dbReference type="InterPro" id="IPR000801">
    <property type="entry name" value="Esterase-like"/>
</dbReference>
<dbReference type="GO" id="GO:0016788">
    <property type="term" value="F:hydrolase activity, acting on ester bonds"/>
    <property type="evidence" value="ECO:0007669"/>
    <property type="project" value="TreeGrafter"/>
</dbReference>
<keyword evidence="2" id="KW-0378">Hydrolase</keyword>
<evidence type="ECO:0000256" key="1">
    <source>
        <dbReference type="ARBA" id="ARBA00005622"/>
    </source>
</evidence>
<dbReference type="Proteomes" id="UP000278542">
    <property type="component" value="Unassembled WGS sequence"/>
</dbReference>
<sequence>MAILGRVVSGLLVCLSSILLLTGYAKNENNPINSEVNTVKNSQTEIVHSKIIGDYKIAIYHPDTAIPPQGWPVIYLLDGDSFFTDVVDFVQRQSMPIIVVAIDYPEQTRRMRDYLPNPPELIPEVLSNGKANVLEAYGGADDFGGFLQTELKPRVEQRFAIDPNRQIIFGHSIGGIFVLHTLFTQPNAFSDYIASSPSIWFNDRYILQEAQNFLADSKSINLAHPAHLYLSVGALEQSLTGKEVFPSETAKQLRAQHLQNRRMVDNVRDLATLLSNSSTDALSVETKIYPQQIHQTVGILVLEERLSQLLQ</sequence>
<dbReference type="InterPro" id="IPR052558">
    <property type="entry name" value="Siderophore_Hydrolase_D"/>
</dbReference>
<reference evidence="3 4" key="1">
    <citation type="submission" date="2018-10" db="EMBL/GenBank/DDBJ databases">
        <title>Genomic Encyclopedia of Type Strains, Phase IV (KMG-IV): sequencing the most valuable type-strain genomes for metagenomic binning, comparative biology and taxonomic classification.</title>
        <authorList>
            <person name="Goeker M."/>
        </authorList>
    </citation>
    <scope>NUCLEOTIDE SEQUENCE [LARGE SCALE GENOMIC DNA]</scope>
    <source>
        <strain evidence="3 4">DSM 22228</strain>
    </source>
</reference>
<evidence type="ECO:0000313" key="4">
    <source>
        <dbReference type="Proteomes" id="UP000278542"/>
    </source>
</evidence>
<dbReference type="Gene3D" id="3.40.50.1820">
    <property type="entry name" value="alpha/beta hydrolase"/>
    <property type="match status" value="1"/>
</dbReference>
<protein>
    <recommendedName>
        <fullName evidence="5">Esterase</fullName>
    </recommendedName>
</protein>
<name>A0A495RIX1_9GAMM</name>
<evidence type="ECO:0000256" key="2">
    <source>
        <dbReference type="ARBA" id="ARBA00022801"/>
    </source>
</evidence>
<dbReference type="PANTHER" id="PTHR40841">
    <property type="entry name" value="SIDEROPHORE TRIACETYLFUSARININE C ESTERASE"/>
    <property type="match status" value="1"/>
</dbReference>
<keyword evidence="4" id="KW-1185">Reference proteome</keyword>
<organism evidence="3 4">
    <name type="scientific">Orbus hercynius</name>
    <dbReference type="NCBI Taxonomy" id="593135"/>
    <lineage>
        <taxon>Bacteria</taxon>
        <taxon>Pseudomonadati</taxon>
        <taxon>Pseudomonadota</taxon>
        <taxon>Gammaproteobacteria</taxon>
        <taxon>Orbales</taxon>
        <taxon>Orbaceae</taxon>
        <taxon>Orbus</taxon>
    </lineage>
</organism>
<proteinExistence type="inferred from homology"/>
<dbReference type="RefSeq" id="WP_121144033.1">
    <property type="nucleotide sequence ID" value="NZ_RBWY01000001.1"/>
</dbReference>
<dbReference type="EMBL" id="RBWY01000001">
    <property type="protein sequence ID" value="RKS87116.1"/>
    <property type="molecule type" value="Genomic_DNA"/>
</dbReference>
<gene>
    <name evidence="3" type="ORF">DES39_0330</name>
</gene>
<dbReference type="InterPro" id="IPR029058">
    <property type="entry name" value="AB_hydrolase_fold"/>
</dbReference>
<comment type="caution">
    <text evidence="3">The sequence shown here is derived from an EMBL/GenBank/DDBJ whole genome shotgun (WGS) entry which is preliminary data.</text>
</comment>
<accession>A0A495RIX1</accession>
<dbReference type="AlphaFoldDB" id="A0A495RIX1"/>